<dbReference type="Proteomes" id="UP000220836">
    <property type="component" value="Unassembled WGS sequence"/>
</dbReference>
<keyword evidence="2" id="KW-1185">Reference proteome</keyword>
<reference evidence="1 2" key="1">
    <citation type="submission" date="2017-05" db="EMBL/GenBank/DDBJ databases">
        <authorList>
            <person name="Song R."/>
            <person name="Chenine A.L."/>
            <person name="Ruprecht R.M."/>
        </authorList>
    </citation>
    <scope>NUCLEOTIDE SEQUENCE [LARGE SCALE GENOMIC DNA]</scope>
    <source>
        <strain evidence="1 2">CECT 8663</strain>
    </source>
</reference>
<evidence type="ECO:0000313" key="2">
    <source>
        <dbReference type="Proteomes" id="UP000220836"/>
    </source>
</evidence>
<gene>
    <name evidence="1" type="ORF">PEV8663_01769</name>
</gene>
<protein>
    <submittedName>
        <fullName evidence="1">Uncharacterized protein</fullName>
    </submittedName>
</protein>
<accession>A0A238K9J6</accession>
<evidence type="ECO:0000313" key="1">
    <source>
        <dbReference type="EMBL" id="SMX39580.1"/>
    </source>
</evidence>
<organism evidence="1 2">
    <name type="scientific">Pelagimonas varians</name>
    <dbReference type="NCBI Taxonomy" id="696760"/>
    <lineage>
        <taxon>Bacteria</taxon>
        <taxon>Pseudomonadati</taxon>
        <taxon>Pseudomonadota</taxon>
        <taxon>Alphaproteobacteria</taxon>
        <taxon>Rhodobacterales</taxon>
        <taxon>Roseobacteraceae</taxon>
        <taxon>Pelagimonas</taxon>
    </lineage>
</organism>
<sequence>MTLAAMQSAARVILYSFDGVANAGFRLRSIKLRLGVQRPKVSAKKSTFQGQIRDA</sequence>
<dbReference type="EMBL" id="FXYH01000005">
    <property type="protein sequence ID" value="SMX39580.1"/>
    <property type="molecule type" value="Genomic_DNA"/>
</dbReference>
<proteinExistence type="predicted"/>
<name>A0A238K9J6_9RHOB</name>
<dbReference type="AlphaFoldDB" id="A0A238K9J6"/>